<sequence length="50" mass="5283">MFAGAGAPSQEQVEKLNKQASAELKKATTIAALLAIAPFAISMFKSKFVK</sequence>
<protein>
    <submittedName>
        <fullName evidence="11">Uncharacterized protein</fullName>
    </submittedName>
</protein>
<dbReference type="GeneID" id="7050186"/>
<dbReference type="EMBL" id="KE651166">
    <property type="protein sequence ID" value="EEB07130.1"/>
    <property type="molecule type" value="Genomic_DNA"/>
</dbReference>
<gene>
    <name evidence="12" type="primary">tom5</name>
    <name evidence="11" type="ORF">SJAG_05259</name>
</gene>
<name>B6K1U9_SCHJY</name>
<evidence type="ECO:0000256" key="1">
    <source>
        <dbReference type="ARBA" id="ARBA00004572"/>
    </source>
</evidence>
<comment type="subcellular location">
    <subcellularLocation>
        <location evidence="1">Mitochondrion outer membrane</location>
        <topology evidence="1">Single-pass membrane protein</topology>
    </subcellularLocation>
</comment>
<evidence type="ECO:0000313" key="12">
    <source>
        <dbReference type="JaponicusDB" id="SJAG_05259"/>
    </source>
</evidence>
<comment type="similarity">
    <text evidence="9">Belongs to the Tom5 family.</text>
</comment>
<feature type="transmembrane region" description="Helical" evidence="10">
    <location>
        <begin position="27"/>
        <end position="44"/>
    </location>
</feature>
<evidence type="ECO:0000313" key="13">
    <source>
        <dbReference type="Proteomes" id="UP000001744"/>
    </source>
</evidence>
<evidence type="ECO:0000256" key="10">
    <source>
        <dbReference type="SAM" id="Phobius"/>
    </source>
</evidence>
<evidence type="ECO:0000256" key="7">
    <source>
        <dbReference type="ARBA" id="ARBA00023128"/>
    </source>
</evidence>
<keyword evidence="4" id="KW-1000">Mitochondrion outer membrane</keyword>
<evidence type="ECO:0000313" key="11">
    <source>
        <dbReference type="EMBL" id="EEB07130.1"/>
    </source>
</evidence>
<evidence type="ECO:0000256" key="5">
    <source>
        <dbReference type="ARBA" id="ARBA00022927"/>
    </source>
</evidence>
<dbReference type="GO" id="GO:0015031">
    <property type="term" value="P:protein transport"/>
    <property type="evidence" value="ECO:0007669"/>
    <property type="project" value="UniProtKB-KW"/>
</dbReference>
<dbReference type="VEuPathDB" id="FungiDB:SJAG_05259"/>
<reference evidence="11 13" key="1">
    <citation type="journal article" date="2011" name="Science">
        <title>Comparative functional genomics of the fission yeasts.</title>
        <authorList>
            <person name="Rhind N."/>
            <person name="Chen Z."/>
            <person name="Yassour M."/>
            <person name="Thompson D.A."/>
            <person name="Haas B.J."/>
            <person name="Habib N."/>
            <person name="Wapinski I."/>
            <person name="Roy S."/>
            <person name="Lin M.F."/>
            <person name="Heiman D.I."/>
            <person name="Young S.K."/>
            <person name="Furuya K."/>
            <person name="Guo Y."/>
            <person name="Pidoux A."/>
            <person name="Chen H.M."/>
            <person name="Robbertse B."/>
            <person name="Goldberg J.M."/>
            <person name="Aoki K."/>
            <person name="Bayne E.H."/>
            <person name="Berlin A.M."/>
            <person name="Desjardins C.A."/>
            <person name="Dobbs E."/>
            <person name="Dukaj L."/>
            <person name="Fan L."/>
            <person name="FitzGerald M.G."/>
            <person name="French C."/>
            <person name="Gujja S."/>
            <person name="Hansen K."/>
            <person name="Keifenheim D."/>
            <person name="Levin J.Z."/>
            <person name="Mosher R.A."/>
            <person name="Mueller C.A."/>
            <person name="Pfiffner J."/>
            <person name="Priest M."/>
            <person name="Russ C."/>
            <person name="Smialowska A."/>
            <person name="Swoboda P."/>
            <person name="Sykes S.M."/>
            <person name="Vaughn M."/>
            <person name="Vengrova S."/>
            <person name="Yoder R."/>
            <person name="Zeng Q."/>
            <person name="Allshire R."/>
            <person name="Baulcombe D."/>
            <person name="Birren B.W."/>
            <person name="Brown W."/>
            <person name="Ekwall K."/>
            <person name="Kellis M."/>
            <person name="Leatherwood J."/>
            <person name="Levin H."/>
            <person name="Margalit H."/>
            <person name="Martienssen R."/>
            <person name="Nieduszynski C.A."/>
            <person name="Spatafora J.W."/>
            <person name="Friedman N."/>
            <person name="Dalgaard J.Z."/>
            <person name="Baumann P."/>
            <person name="Niki H."/>
            <person name="Regev A."/>
            <person name="Nusbaum C."/>
        </authorList>
    </citation>
    <scope>NUCLEOTIDE SEQUENCE [LARGE SCALE GENOMIC DNA]</scope>
    <source>
        <strain evidence="13">yFS275 / FY16936</strain>
    </source>
</reference>
<dbReference type="JaponicusDB" id="SJAG_05259">
    <property type="gene designation" value="tom5"/>
</dbReference>
<evidence type="ECO:0000256" key="3">
    <source>
        <dbReference type="ARBA" id="ARBA00022692"/>
    </source>
</evidence>
<dbReference type="GO" id="GO:0006626">
    <property type="term" value="P:protein targeting to mitochondrion"/>
    <property type="evidence" value="ECO:0007669"/>
    <property type="project" value="UniProtKB-ARBA"/>
</dbReference>
<evidence type="ECO:0000256" key="8">
    <source>
        <dbReference type="ARBA" id="ARBA00023136"/>
    </source>
</evidence>
<keyword evidence="5" id="KW-0653">Protein transport</keyword>
<keyword evidence="6 10" id="KW-1133">Transmembrane helix</keyword>
<keyword evidence="2" id="KW-0813">Transport</keyword>
<dbReference type="AlphaFoldDB" id="B6K1U9"/>
<organism evidence="11 13">
    <name type="scientific">Schizosaccharomyces japonicus (strain yFS275 / FY16936)</name>
    <name type="common">Fission yeast</name>
    <dbReference type="NCBI Taxonomy" id="402676"/>
    <lineage>
        <taxon>Eukaryota</taxon>
        <taxon>Fungi</taxon>
        <taxon>Dikarya</taxon>
        <taxon>Ascomycota</taxon>
        <taxon>Taphrinomycotina</taxon>
        <taxon>Schizosaccharomycetes</taxon>
        <taxon>Schizosaccharomycetales</taxon>
        <taxon>Schizosaccharomycetaceae</taxon>
        <taxon>Schizosaccharomyces</taxon>
    </lineage>
</organism>
<keyword evidence="3 10" id="KW-0812">Transmembrane</keyword>
<dbReference type="GO" id="GO:0005741">
    <property type="term" value="C:mitochondrial outer membrane"/>
    <property type="evidence" value="ECO:0007669"/>
    <property type="project" value="UniProtKB-SubCell"/>
</dbReference>
<evidence type="ECO:0000256" key="9">
    <source>
        <dbReference type="ARBA" id="ARBA00025716"/>
    </source>
</evidence>
<keyword evidence="8 10" id="KW-0472">Membrane</keyword>
<keyword evidence="7" id="KW-0496">Mitochondrion</keyword>
<evidence type="ECO:0000256" key="4">
    <source>
        <dbReference type="ARBA" id="ARBA00022787"/>
    </source>
</evidence>
<proteinExistence type="inferred from homology"/>
<keyword evidence="13" id="KW-1185">Reference proteome</keyword>
<evidence type="ECO:0000256" key="6">
    <source>
        <dbReference type="ARBA" id="ARBA00022989"/>
    </source>
</evidence>
<dbReference type="HOGENOM" id="CLU_3143868_0_0_1"/>
<dbReference type="InterPro" id="IPR019603">
    <property type="entry name" value="Tom5"/>
</dbReference>
<dbReference type="RefSeq" id="XP_002173423.1">
    <property type="nucleotide sequence ID" value="XM_002173387.2"/>
</dbReference>
<accession>B6K1U9</accession>
<dbReference type="Proteomes" id="UP000001744">
    <property type="component" value="Unassembled WGS sequence"/>
</dbReference>
<evidence type="ECO:0000256" key="2">
    <source>
        <dbReference type="ARBA" id="ARBA00022448"/>
    </source>
</evidence>
<dbReference type="Pfam" id="PF10642">
    <property type="entry name" value="Tom5"/>
    <property type="match status" value="1"/>
</dbReference>